<dbReference type="Proteomes" id="UP000521922">
    <property type="component" value="Unassembled WGS sequence"/>
</dbReference>
<evidence type="ECO:0000256" key="1">
    <source>
        <dbReference type="SAM" id="MobiDB-lite"/>
    </source>
</evidence>
<dbReference type="SMART" id="SM00267">
    <property type="entry name" value="GGDEF"/>
    <property type="match status" value="1"/>
</dbReference>
<keyword evidence="5" id="KW-1185">Reference proteome</keyword>
<dbReference type="RefSeq" id="WP_179749468.1">
    <property type="nucleotide sequence ID" value="NZ_BAAAGN010000006.1"/>
</dbReference>
<feature type="compositionally biased region" description="Pro residues" evidence="1">
    <location>
        <begin position="1"/>
        <end position="12"/>
    </location>
</feature>
<dbReference type="Pfam" id="PF00990">
    <property type="entry name" value="GGDEF"/>
    <property type="match status" value="1"/>
</dbReference>
<feature type="compositionally biased region" description="Low complexity" evidence="1">
    <location>
        <begin position="13"/>
        <end position="39"/>
    </location>
</feature>
<dbReference type="InterPro" id="IPR043128">
    <property type="entry name" value="Rev_trsase/Diguanyl_cyclase"/>
</dbReference>
<organism evidence="4 5">
    <name type="scientific">Kineococcus aurantiacus</name>
    <dbReference type="NCBI Taxonomy" id="37633"/>
    <lineage>
        <taxon>Bacteria</taxon>
        <taxon>Bacillati</taxon>
        <taxon>Actinomycetota</taxon>
        <taxon>Actinomycetes</taxon>
        <taxon>Kineosporiales</taxon>
        <taxon>Kineosporiaceae</taxon>
        <taxon>Kineococcus</taxon>
    </lineage>
</organism>
<accession>A0A7Y9ATT6</accession>
<evidence type="ECO:0000313" key="5">
    <source>
        <dbReference type="Proteomes" id="UP000521922"/>
    </source>
</evidence>
<feature type="transmembrane region" description="Helical" evidence="2">
    <location>
        <begin position="52"/>
        <end position="74"/>
    </location>
</feature>
<dbReference type="InterPro" id="IPR000160">
    <property type="entry name" value="GGDEF_dom"/>
</dbReference>
<sequence>MPSSPSRPPTPPAATAGEVTGAPAAPGTAGPDAPTGSVVRPRRTGGAPGGRGLRAALLLVPTAGAVAVVLAAALTPTVTALVVALGALALLAVVLGVALALTARAHRAAEQAAGQLLSALEAARDEKVDDAVTGLLNRRGLVLVGRQVLESARRSSGAVHACVVEVSSAVQLGGPPRTATQERVRREAEWTAAASALRGATRTSDVVAHEGGGRFVVLGPGSGLHAQELERRIRVGLAQGRLTGGGQRAARLSVEAGAAVLAPWDEGGLSDLLVRAEQALAQRRALRRSTPSHGWGRRRNDRAARPERPQA</sequence>
<reference evidence="4 5" key="1">
    <citation type="submission" date="2020-07" db="EMBL/GenBank/DDBJ databases">
        <title>Sequencing the genomes of 1000 actinobacteria strains.</title>
        <authorList>
            <person name="Klenk H.-P."/>
        </authorList>
    </citation>
    <scope>NUCLEOTIDE SEQUENCE [LARGE SCALE GENOMIC DNA]</scope>
    <source>
        <strain evidence="4 5">DSM 7487</strain>
    </source>
</reference>
<dbReference type="Gene3D" id="3.30.70.270">
    <property type="match status" value="1"/>
</dbReference>
<feature type="region of interest" description="Disordered" evidence="1">
    <location>
        <begin position="284"/>
        <end position="311"/>
    </location>
</feature>
<protein>
    <submittedName>
        <fullName evidence="4">GGDEF domain-containing protein</fullName>
    </submittedName>
</protein>
<dbReference type="EMBL" id="JACCBB010000001">
    <property type="protein sequence ID" value="NYD21278.1"/>
    <property type="molecule type" value="Genomic_DNA"/>
</dbReference>
<feature type="domain" description="GGDEF" evidence="3">
    <location>
        <begin position="116"/>
        <end position="294"/>
    </location>
</feature>
<dbReference type="AlphaFoldDB" id="A0A7Y9ATT6"/>
<dbReference type="InterPro" id="IPR029787">
    <property type="entry name" value="Nucleotide_cyclase"/>
</dbReference>
<keyword evidence="2" id="KW-0812">Transmembrane</keyword>
<keyword evidence="2" id="KW-1133">Transmembrane helix</keyword>
<keyword evidence="2" id="KW-0472">Membrane</keyword>
<feature type="region of interest" description="Disordered" evidence="1">
    <location>
        <begin position="1"/>
        <end position="48"/>
    </location>
</feature>
<comment type="caution">
    <text evidence="4">The sequence shown here is derived from an EMBL/GenBank/DDBJ whole genome shotgun (WGS) entry which is preliminary data.</text>
</comment>
<gene>
    <name evidence="4" type="ORF">BJ968_000818</name>
</gene>
<feature type="transmembrane region" description="Helical" evidence="2">
    <location>
        <begin position="80"/>
        <end position="101"/>
    </location>
</feature>
<evidence type="ECO:0000259" key="3">
    <source>
        <dbReference type="SMART" id="SM00267"/>
    </source>
</evidence>
<feature type="compositionally biased region" description="Basic and acidic residues" evidence="1">
    <location>
        <begin position="301"/>
        <end position="311"/>
    </location>
</feature>
<name>A0A7Y9ATT6_9ACTN</name>
<evidence type="ECO:0000313" key="4">
    <source>
        <dbReference type="EMBL" id="NYD21278.1"/>
    </source>
</evidence>
<evidence type="ECO:0000256" key="2">
    <source>
        <dbReference type="SAM" id="Phobius"/>
    </source>
</evidence>
<proteinExistence type="predicted"/>
<dbReference type="SUPFAM" id="SSF55073">
    <property type="entry name" value="Nucleotide cyclase"/>
    <property type="match status" value="1"/>
</dbReference>